<protein>
    <submittedName>
        <fullName evidence="7">Transcriptional regulator, TetR family</fullName>
    </submittedName>
</protein>
<gene>
    <name evidence="7" type="ORF">BVER_04447</name>
</gene>
<keyword evidence="3 5" id="KW-0238">DNA-binding</keyword>
<dbReference type="PROSITE" id="PS50977">
    <property type="entry name" value="HTH_TETR_2"/>
    <property type="match status" value="1"/>
</dbReference>
<evidence type="ECO:0000259" key="6">
    <source>
        <dbReference type="PROSITE" id="PS50977"/>
    </source>
</evidence>
<evidence type="ECO:0000256" key="2">
    <source>
        <dbReference type="ARBA" id="ARBA00023015"/>
    </source>
</evidence>
<dbReference type="Gene3D" id="1.10.10.60">
    <property type="entry name" value="Homeodomain-like"/>
    <property type="match status" value="1"/>
</dbReference>
<dbReference type="InterPro" id="IPR001647">
    <property type="entry name" value="HTH_TetR"/>
</dbReference>
<organism evidence="7 8">
    <name type="scientific">Candidatus Burkholderia verschuerenii</name>
    <dbReference type="NCBI Taxonomy" id="242163"/>
    <lineage>
        <taxon>Bacteria</taxon>
        <taxon>Pseudomonadati</taxon>
        <taxon>Pseudomonadota</taxon>
        <taxon>Betaproteobacteria</taxon>
        <taxon>Burkholderiales</taxon>
        <taxon>Burkholderiaceae</taxon>
        <taxon>Burkholderia</taxon>
    </lineage>
</organism>
<dbReference type="PANTHER" id="PTHR47506">
    <property type="entry name" value="TRANSCRIPTIONAL REGULATORY PROTEIN"/>
    <property type="match status" value="1"/>
</dbReference>
<comment type="caution">
    <text evidence="7">The sequence shown here is derived from an EMBL/GenBank/DDBJ whole genome shotgun (WGS) entry which is preliminary data.</text>
</comment>
<accession>A0A0L0MHR5</accession>
<dbReference type="EMBL" id="LFJJ01000019">
    <property type="protein sequence ID" value="KND61504.1"/>
    <property type="molecule type" value="Genomic_DNA"/>
</dbReference>
<keyword evidence="4" id="KW-0804">Transcription</keyword>
<evidence type="ECO:0000256" key="3">
    <source>
        <dbReference type="ARBA" id="ARBA00023125"/>
    </source>
</evidence>
<dbReference type="PATRIC" id="fig|242163.4.peg.2668"/>
<proteinExistence type="predicted"/>
<sequence>MEVSRPVRGRPKRIDDGAVLDAVLGVFWEKGYAGASLTDLADAAGVSRPRLYDAFHDKTAMYLAVVDRVIGDTRAALEHALPAARPLRDELATFFAMSIDHYLSGGKARGCLVVCTAPAEAAETPAVAAALWRLIALLDELFERRFRIAQDRGEIDAAVPVAMLARQTTGMVQGLALRARSGAALAEMQEIARMTLDFLTARAS</sequence>
<keyword evidence="8" id="KW-1185">Reference proteome</keyword>
<name>A0A0L0MHR5_9BURK</name>
<dbReference type="InterPro" id="IPR009057">
    <property type="entry name" value="Homeodomain-like_sf"/>
</dbReference>
<dbReference type="SUPFAM" id="SSF48498">
    <property type="entry name" value="Tetracyclin repressor-like, C-terminal domain"/>
    <property type="match status" value="1"/>
</dbReference>
<dbReference type="Proteomes" id="UP000036959">
    <property type="component" value="Unassembled WGS sequence"/>
</dbReference>
<dbReference type="PRINTS" id="PR00455">
    <property type="entry name" value="HTHTETR"/>
</dbReference>
<dbReference type="PROSITE" id="PS01081">
    <property type="entry name" value="HTH_TETR_1"/>
    <property type="match status" value="1"/>
</dbReference>
<dbReference type="InterPro" id="IPR036271">
    <property type="entry name" value="Tet_transcr_reg_TetR-rel_C_sf"/>
</dbReference>
<evidence type="ECO:0000256" key="5">
    <source>
        <dbReference type="PROSITE-ProRule" id="PRU00335"/>
    </source>
</evidence>
<dbReference type="OrthoDB" id="270177at2"/>
<evidence type="ECO:0000256" key="4">
    <source>
        <dbReference type="ARBA" id="ARBA00023163"/>
    </source>
</evidence>
<evidence type="ECO:0000313" key="8">
    <source>
        <dbReference type="Proteomes" id="UP000036959"/>
    </source>
</evidence>
<keyword evidence="2" id="KW-0805">Transcription regulation</keyword>
<feature type="DNA-binding region" description="H-T-H motif" evidence="5">
    <location>
        <begin position="36"/>
        <end position="55"/>
    </location>
</feature>
<dbReference type="SUPFAM" id="SSF46689">
    <property type="entry name" value="Homeodomain-like"/>
    <property type="match status" value="1"/>
</dbReference>
<dbReference type="InterPro" id="IPR023772">
    <property type="entry name" value="DNA-bd_HTH_TetR-type_CS"/>
</dbReference>
<keyword evidence="1" id="KW-0678">Repressor</keyword>
<dbReference type="GO" id="GO:0003677">
    <property type="term" value="F:DNA binding"/>
    <property type="evidence" value="ECO:0007669"/>
    <property type="project" value="UniProtKB-UniRule"/>
</dbReference>
<dbReference type="InterPro" id="IPR011075">
    <property type="entry name" value="TetR_C"/>
</dbReference>
<dbReference type="PANTHER" id="PTHR47506:SF1">
    <property type="entry name" value="HTH-TYPE TRANSCRIPTIONAL REGULATOR YJDC"/>
    <property type="match status" value="1"/>
</dbReference>
<dbReference type="Gene3D" id="1.10.357.10">
    <property type="entry name" value="Tetracycline Repressor, domain 2"/>
    <property type="match status" value="1"/>
</dbReference>
<feature type="domain" description="HTH tetR-type" evidence="6">
    <location>
        <begin position="13"/>
        <end position="73"/>
    </location>
</feature>
<dbReference type="Pfam" id="PF00440">
    <property type="entry name" value="TetR_N"/>
    <property type="match status" value="1"/>
</dbReference>
<dbReference type="AlphaFoldDB" id="A0A0L0MHR5"/>
<reference evidence="8" key="1">
    <citation type="submission" date="2015-06" db="EMBL/GenBank/DDBJ databases">
        <title>Comparative genomics of Burkholderia leaf nodule symbionts.</title>
        <authorList>
            <person name="Carlier A."/>
            <person name="Eberl L."/>
            <person name="Pinto-Carbo M."/>
        </authorList>
    </citation>
    <scope>NUCLEOTIDE SEQUENCE [LARGE SCALE GENOMIC DNA]</scope>
    <source>
        <strain evidence="8">UZHbot4</strain>
    </source>
</reference>
<evidence type="ECO:0000256" key="1">
    <source>
        <dbReference type="ARBA" id="ARBA00022491"/>
    </source>
</evidence>
<evidence type="ECO:0000313" key="7">
    <source>
        <dbReference type="EMBL" id="KND61504.1"/>
    </source>
</evidence>
<dbReference type="Pfam" id="PF16925">
    <property type="entry name" value="TetR_C_13"/>
    <property type="match status" value="1"/>
</dbReference>